<gene>
    <name evidence="2" type="ORF">ACERZ8_17420</name>
</gene>
<feature type="transmembrane region" description="Helical" evidence="1">
    <location>
        <begin position="62"/>
        <end position="82"/>
    </location>
</feature>
<evidence type="ECO:0000256" key="1">
    <source>
        <dbReference type="SAM" id="Phobius"/>
    </source>
</evidence>
<keyword evidence="1" id="KW-1133">Transmembrane helix</keyword>
<organism evidence="2 3">
    <name type="scientific">Tateyamaria armeniaca</name>
    <dbReference type="NCBI Taxonomy" id="2518930"/>
    <lineage>
        <taxon>Bacteria</taxon>
        <taxon>Pseudomonadati</taxon>
        <taxon>Pseudomonadota</taxon>
        <taxon>Alphaproteobacteria</taxon>
        <taxon>Rhodobacterales</taxon>
        <taxon>Roseobacteraceae</taxon>
        <taxon>Tateyamaria</taxon>
    </lineage>
</organism>
<dbReference type="RefSeq" id="WP_407593409.1">
    <property type="nucleotide sequence ID" value="NZ_JBHDIY010000002.1"/>
</dbReference>
<name>A0ABW8UXT7_9RHOB</name>
<accession>A0ABW8UXT7</accession>
<keyword evidence="1" id="KW-0472">Membrane</keyword>
<evidence type="ECO:0000313" key="2">
    <source>
        <dbReference type="EMBL" id="MFL4471569.1"/>
    </source>
</evidence>
<dbReference type="EMBL" id="JBHDIY010000002">
    <property type="protein sequence ID" value="MFL4471569.1"/>
    <property type="molecule type" value="Genomic_DNA"/>
</dbReference>
<protein>
    <recommendedName>
        <fullName evidence="4">DUF485 domain-containing protein</fullName>
    </recommendedName>
</protein>
<reference evidence="2 3" key="1">
    <citation type="submission" date="2024-08" db="EMBL/GenBank/DDBJ databases">
        <title>Tateyamaria sp. nov., isolated from marine algae.</title>
        <authorList>
            <person name="Choi B.J."/>
            <person name="Kim J.M."/>
            <person name="Lee J.K."/>
            <person name="Choi D.G."/>
            <person name="Bayburt H."/>
            <person name="Baek J.H."/>
            <person name="Han D.M."/>
            <person name="Jeon C.O."/>
        </authorList>
    </citation>
    <scope>NUCLEOTIDE SEQUENCE [LARGE SCALE GENOMIC DNA]</scope>
    <source>
        <strain evidence="2 3">KMU-156</strain>
    </source>
</reference>
<sequence length="97" mass="11004">MSEPGLTPVFLERRSYRRRRMMDALRLLPILGIFLWMLPVFWPTTADGPAVADKMAMSTAVIYVFVVWVTLIAAALSLWWFLRSGPEMGEDADTEGP</sequence>
<comment type="caution">
    <text evidence="2">The sequence shown here is derived from an EMBL/GenBank/DDBJ whole genome shotgun (WGS) entry which is preliminary data.</text>
</comment>
<dbReference type="Proteomes" id="UP001627408">
    <property type="component" value="Unassembled WGS sequence"/>
</dbReference>
<evidence type="ECO:0008006" key="4">
    <source>
        <dbReference type="Google" id="ProtNLM"/>
    </source>
</evidence>
<evidence type="ECO:0000313" key="3">
    <source>
        <dbReference type="Proteomes" id="UP001627408"/>
    </source>
</evidence>
<keyword evidence="1" id="KW-0812">Transmembrane</keyword>
<keyword evidence="3" id="KW-1185">Reference proteome</keyword>
<feature type="transmembrane region" description="Helical" evidence="1">
    <location>
        <begin position="24"/>
        <end position="42"/>
    </location>
</feature>
<proteinExistence type="predicted"/>